<feature type="domain" description="AB hydrolase-1" evidence="1">
    <location>
        <begin position="6"/>
        <end position="243"/>
    </location>
</feature>
<proteinExistence type="predicted"/>
<dbReference type="Gene3D" id="3.40.50.1820">
    <property type="entry name" value="alpha/beta hydrolase"/>
    <property type="match status" value="1"/>
</dbReference>
<dbReference type="PANTHER" id="PTHR37017">
    <property type="entry name" value="AB HYDROLASE-1 DOMAIN-CONTAINING PROTEIN-RELATED"/>
    <property type="match status" value="1"/>
</dbReference>
<dbReference type="InterPro" id="IPR052897">
    <property type="entry name" value="Sec-Metab_Biosynth_Hydrolase"/>
</dbReference>
<dbReference type="Proteomes" id="UP000068243">
    <property type="component" value="Unassembled WGS sequence"/>
</dbReference>
<dbReference type="VEuPathDB" id="FungiDB:ATCC64974_91960"/>
<dbReference type="InterPro" id="IPR000073">
    <property type="entry name" value="AB_hydrolase_1"/>
</dbReference>
<evidence type="ECO:0000313" key="3">
    <source>
        <dbReference type="Proteomes" id="UP000068243"/>
    </source>
</evidence>
<dbReference type="InterPro" id="IPR029058">
    <property type="entry name" value="AB_hydrolase_fold"/>
</dbReference>
<dbReference type="VEuPathDB" id="FungiDB:ASPNIDRAFT2_142878"/>
<evidence type="ECO:0000313" key="2">
    <source>
        <dbReference type="EMBL" id="GAQ41969.1"/>
    </source>
</evidence>
<dbReference type="EMBL" id="BCMY01000007">
    <property type="protein sequence ID" value="GAQ41969.1"/>
    <property type="molecule type" value="Genomic_DNA"/>
</dbReference>
<evidence type="ECO:0000259" key="1">
    <source>
        <dbReference type="Pfam" id="PF12697"/>
    </source>
</evidence>
<dbReference type="SUPFAM" id="SSF53474">
    <property type="entry name" value="alpha/beta-Hydrolases"/>
    <property type="match status" value="1"/>
</dbReference>
<dbReference type="VEuPathDB" id="FungiDB:An11g00140"/>
<comment type="caution">
    <text evidence="2">The sequence shown here is derived from an EMBL/GenBank/DDBJ whole genome shotgun (WGS) entry which is preliminary data.</text>
</comment>
<dbReference type="VEuPathDB" id="FungiDB:M747DRAFT_334850"/>
<dbReference type="AlphaFoldDB" id="A0A100IIP2"/>
<protein>
    <recommendedName>
        <fullName evidence="1">AB hydrolase-1 domain-containing protein</fullName>
    </recommendedName>
</protein>
<dbReference type="VEuPathDB" id="FungiDB:An11g00150"/>
<dbReference type="Pfam" id="PF12697">
    <property type="entry name" value="Abhydrolase_6"/>
    <property type="match status" value="1"/>
</dbReference>
<organism evidence="2 3">
    <name type="scientific">Aspergillus niger</name>
    <dbReference type="NCBI Taxonomy" id="5061"/>
    <lineage>
        <taxon>Eukaryota</taxon>
        <taxon>Fungi</taxon>
        <taxon>Dikarya</taxon>
        <taxon>Ascomycota</taxon>
        <taxon>Pezizomycotina</taxon>
        <taxon>Eurotiomycetes</taxon>
        <taxon>Eurotiomycetidae</taxon>
        <taxon>Eurotiales</taxon>
        <taxon>Aspergillaceae</taxon>
        <taxon>Aspergillus</taxon>
        <taxon>Aspergillus subgen. Circumdati</taxon>
    </lineage>
</organism>
<accession>A0A100IIP2</accession>
<gene>
    <name evidence="2" type="ORF">ABL_04630</name>
</gene>
<sequence length="867" mass="97221">MASSTVVLVPGAWHQPSCMRQLQDELTGRGLNAITVAHPSIGNTSHPLKTLVDDRASLHAVIEELADSGHYVTVVAHSYGGAVTSGASEGLGVAERRAAGKPGGIVMIVYLAAFVVPKGQTLLGYFGGVAPSFWEIKLVAQGDFIYANNPIISDPANLFYNDLPSDVQDYWISQLLPITAGCSQVPNTYEPWKYIPCTYIKAKQDQALSLEMQESMIATMESVTTRTLDSSHSPFLSMPRDVAVLVQQSVEEGLTLRSAPVGVLFYYAILKGRRPSLLVTSAIAISSNARLDPKDAPAVIDAPDYPVLDCLCDLQILTSEQATPRYSPNLHHVLEPITLTTDNSAFPLQLSRFEACRLLEHFYASPNQEFHVLLIRKGRLLDQCAPRPILPTLLLSILCVACFMPPAEQSLYVSERTVNERMAQGRYLLDKLIQQFHPRTLPDTNHVLDDALTAFIMTSIAPSERSVESSLQYWLIFLRFVVQKLELHKDVPDLSQDDKEERRRFVLDARIYISHKVVDNRHAALSFNGRPRITDNECLFLPTPRPDALWNQPGPLLPHGQQPGAHETVLSYHVGNLDMLGLFLPLSRILGEILEYRFLSDHSTFNTCHDLLNTVQTNILQHLKMWYQSFEALVGSEFSLIAEPDCHSCPVAEVPPVAYYGFHMYHCMFVLLHGPMDVVRMYQDLTWQSSPDFLTAGEHAVACANVSHHKLRWHILKKNPKFYLSVDTFAHMNSMKVSRHILRIDPQLSLMYRFFGTYFLQSSFIFLILAQKLGKQSDDLILRNCSINLQVLDMFVAATNMDYQRTFAKLLRRTLSFNMAESSGHIAPDHSQSTPELTGVPQSSLDPEMLRYRWAPGYTGLWVGPMS</sequence>
<reference evidence="3" key="1">
    <citation type="journal article" date="2016" name="Genome Announc.">
        <title>Draft genome sequence of Aspergillus niger strain An76.</title>
        <authorList>
            <person name="Gong W."/>
            <person name="Cheng Z."/>
            <person name="Zhang H."/>
            <person name="Liu L."/>
            <person name="Gao P."/>
            <person name="Wang L."/>
        </authorList>
    </citation>
    <scope>NUCLEOTIDE SEQUENCE [LARGE SCALE GENOMIC DNA]</scope>
    <source>
        <strain evidence="3">An76</strain>
    </source>
</reference>
<dbReference type="VEuPathDB" id="FungiDB:ASPNIDRAFT2_1187367"/>
<dbReference type="PANTHER" id="PTHR37017:SF11">
    <property type="entry name" value="ESTERASE_LIPASE_THIOESTERASE DOMAIN-CONTAINING PROTEIN"/>
    <property type="match status" value="1"/>
</dbReference>
<dbReference type="VEuPathDB" id="FungiDB:M747DRAFT_318352"/>
<dbReference type="CDD" id="cd12148">
    <property type="entry name" value="fungal_TF_MHR"/>
    <property type="match status" value="1"/>
</dbReference>
<dbReference type="VEuPathDB" id="FungiDB:ATCC64974_87090"/>
<dbReference type="OrthoDB" id="3862662at2759"/>
<name>A0A100IIP2_ASPNG</name>